<evidence type="ECO:0000313" key="4">
    <source>
        <dbReference type="Proteomes" id="UP001194746"/>
    </source>
</evidence>
<accession>A0AAD4CJQ1</accession>
<dbReference type="EMBL" id="VCAU01000057">
    <property type="protein sequence ID" value="KAF9887701.1"/>
    <property type="molecule type" value="Genomic_DNA"/>
</dbReference>
<dbReference type="InterPro" id="IPR050593">
    <property type="entry name" value="LovG"/>
</dbReference>
<protein>
    <recommendedName>
        <fullName evidence="2">Serine hydrolase domain-containing protein</fullName>
    </recommendedName>
</protein>
<proteinExistence type="predicted"/>
<dbReference type="PANTHER" id="PTHR48070">
    <property type="entry name" value="ESTERASE OVCA2"/>
    <property type="match status" value="1"/>
</dbReference>
<dbReference type="InterPro" id="IPR005645">
    <property type="entry name" value="FSH-like_dom"/>
</dbReference>
<feature type="domain" description="Serine hydrolase" evidence="2">
    <location>
        <begin position="3"/>
        <end position="251"/>
    </location>
</feature>
<comment type="caution">
    <text evidence="3">The sequence shown here is derived from an EMBL/GenBank/DDBJ whole genome shotgun (WGS) entry which is preliminary data.</text>
</comment>
<dbReference type="Proteomes" id="UP001194746">
    <property type="component" value="Unassembled WGS sequence"/>
</dbReference>
<dbReference type="GO" id="GO:0016787">
    <property type="term" value="F:hydrolase activity"/>
    <property type="evidence" value="ECO:0007669"/>
    <property type="project" value="UniProtKB-KW"/>
</dbReference>
<reference evidence="3" key="1">
    <citation type="journal article" date="2019" name="Beilstein J. Org. Chem.">
        <title>Nanangenines: drimane sesquiterpenoids as the dominant metabolite cohort of a novel Australian fungus, Aspergillus nanangensis.</title>
        <authorList>
            <person name="Lacey H.J."/>
            <person name="Gilchrist C.L.M."/>
            <person name="Crombie A."/>
            <person name="Kalaitzis J.A."/>
            <person name="Vuong D."/>
            <person name="Rutledge P.J."/>
            <person name="Turner P."/>
            <person name="Pitt J.I."/>
            <person name="Lacey E."/>
            <person name="Chooi Y.H."/>
            <person name="Piggott A.M."/>
        </authorList>
    </citation>
    <scope>NUCLEOTIDE SEQUENCE</scope>
    <source>
        <strain evidence="3">MST-FP2251</strain>
    </source>
</reference>
<keyword evidence="1" id="KW-0378">Hydrolase</keyword>
<evidence type="ECO:0000259" key="2">
    <source>
        <dbReference type="Pfam" id="PF03959"/>
    </source>
</evidence>
<gene>
    <name evidence="3" type="ORF">FE257_009654</name>
</gene>
<evidence type="ECO:0000313" key="3">
    <source>
        <dbReference type="EMBL" id="KAF9887701.1"/>
    </source>
</evidence>
<name>A0AAD4CJQ1_ASPNN</name>
<evidence type="ECO:0000256" key="1">
    <source>
        <dbReference type="ARBA" id="ARBA00022801"/>
    </source>
</evidence>
<organism evidence="3 4">
    <name type="scientific">Aspergillus nanangensis</name>
    <dbReference type="NCBI Taxonomy" id="2582783"/>
    <lineage>
        <taxon>Eukaryota</taxon>
        <taxon>Fungi</taxon>
        <taxon>Dikarya</taxon>
        <taxon>Ascomycota</taxon>
        <taxon>Pezizomycotina</taxon>
        <taxon>Eurotiomycetes</taxon>
        <taxon>Eurotiomycetidae</taxon>
        <taxon>Eurotiales</taxon>
        <taxon>Aspergillaceae</taxon>
        <taxon>Aspergillus</taxon>
        <taxon>Aspergillus subgen. Circumdati</taxon>
    </lineage>
</organism>
<dbReference type="SUPFAM" id="SSF53474">
    <property type="entry name" value="alpha/beta-Hydrolases"/>
    <property type="match status" value="1"/>
</dbReference>
<sequence>MAIKILCLHGQGTSGAIFKSQTSSIRSRLTDLNITYDFLDGPFPCAPAPGVDLFYPPPYQRYLEDSTLSSAEKALTWLHNYLAQNGPYDAILTFSQGCAVGAAALLVHQQSLQPQQPPLFKAAIFICGGIPIPILEKVGYHVSPAIKARDLRSREMLAQQADSRVLLERGAARWTGAAGDVLLGGLSTEEIRGEMMDGPVRIGIPTVHVYGAKDPRFGAGVWLSGVCEGGSKRRVFDHGGGHEIPRTEEVSATVAGLVRWVLKEGGVCS</sequence>
<dbReference type="InterPro" id="IPR029058">
    <property type="entry name" value="AB_hydrolase_fold"/>
</dbReference>
<keyword evidence="4" id="KW-1185">Reference proteome</keyword>
<dbReference type="Gene3D" id="3.40.50.1820">
    <property type="entry name" value="alpha/beta hydrolase"/>
    <property type="match status" value="1"/>
</dbReference>
<dbReference type="GO" id="GO:0005634">
    <property type="term" value="C:nucleus"/>
    <property type="evidence" value="ECO:0007669"/>
    <property type="project" value="TreeGrafter"/>
</dbReference>
<reference evidence="3" key="2">
    <citation type="submission" date="2020-02" db="EMBL/GenBank/DDBJ databases">
        <authorList>
            <person name="Gilchrist C.L.M."/>
            <person name="Chooi Y.-H."/>
        </authorList>
    </citation>
    <scope>NUCLEOTIDE SEQUENCE</scope>
    <source>
        <strain evidence="3">MST-FP2251</strain>
    </source>
</reference>
<dbReference type="PANTHER" id="PTHR48070:SF7">
    <property type="entry name" value="SERINE HYDROLASE FSH DOMAIN-CONTAINING PROTEIN-RELATED"/>
    <property type="match status" value="1"/>
</dbReference>
<dbReference type="AlphaFoldDB" id="A0AAD4CJQ1"/>
<dbReference type="GO" id="GO:0005737">
    <property type="term" value="C:cytoplasm"/>
    <property type="evidence" value="ECO:0007669"/>
    <property type="project" value="TreeGrafter"/>
</dbReference>
<dbReference type="GO" id="GO:0019748">
    <property type="term" value="P:secondary metabolic process"/>
    <property type="evidence" value="ECO:0007669"/>
    <property type="project" value="TreeGrafter"/>
</dbReference>
<dbReference type="Pfam" id="PF03959">
    <property type="entry name" value="FSH1"/>
    <property type="match status" value="1"/>
</dbReference>